<accession>A0A822XMY7</accession>
<sequence>MLLASLLRQNQISRNSLATKTLALQQQLLLSRGGVGMVISLSFVPGASSQGGESGLRPLPLSLASADSSYSMLLVDRSWDDVIYTSFKSPSSVSPLFEKRES</sequence>
<dbReference type="Proteomes" id="UP000607653">
    <property type="component" value="Unassembled WGS sequence"/>
</dbReference>
<evidence type="ECO:0000313" key="1">
    <source>
        <dbReference type="EMBL" id="DAD21412.1"/>
    </source>
</evidence>
<reference evidence="1 2" key="1">
    <citation type="journal article" date="2020" name="Mol. Biol. Evol.">
        <title>Distinct Expression and Methylation Patterns for Genes with Different Fates following a Single Whole-Genome Duplication in Flowering Plants.</title>
        <authorList>
            <person name="Shi T."/>
            <person name="Rahmani R.S."/>
            <person name="Gugger P.F."/>
            <person name="Wang M."/>
            <person name="Li H."/>
            <person name="Zhang Y."/>
            <person name="Li Z."/>
            <person name="Wang Q."/>
            <person name="Van de Peer Y."/>
            <person name="Marchal K."/>
            <person name="Chen J."/>
        </authorList>
    </citation>
    <scope>NUCLEOTIDE SEQUENCE [LARGE SCALE GENOMIC DNA]</scope>
    <source>
        <tissue evidence="1">Leaf</tissue>
    </source>
</reference>
<comment type="caution">
    <text evidence="1">The sequence shown here is derived from an EMBL/GenBank/DDBJ whole genome shotgun (WGS) entry which is preliminary data.</text>
</comment>
<proteinExistence type="predicted"/>
<organism evidence="1 2">
    <name type="scientific">Nelumbo nucifera</name>
    <name type="common">Sacred lotus</name>
    <dbReference type="NCBI Taxonomy" id="4432"/>
    <lineage>
        <taxon>Eukaryota</taxon>
        <taxon>Viridiplantae</taxon>
        <taxon>Streptophyta</taxon>
        <taxon>Embryophyta</taxon>
        <taxon>Tracheophyta</taxon>
        <taxon>Spermatophyta</taxon>
        <taxon>Magnoliopsida</taxon>
        <taxon>Proteales</taxon>
        <taxon>Nelumbonaceae</taxon>
        <taxon>Nelumbo</taxon>
    </lineage>
</organism>
<evidence type="ECO:0000313" key="2">
    <source>
        <dbReference type="Proteomes" id="UP000607653"/>
    </source>
</evidence>
<keyword evidence="2" id="KW-1185">Reference proteome</keyword>
<dbReference type="AlphaFoldDB" id="A0A822XMY7"/>
<protein>
    <submittedName>
        <fullName evidence="1">Uncharacterized protein</fullName>
    </submittedName>
</protein>
<name>A0A822XMY7_NELNU</name>
<dbReference type="EMBL" id="DUZY01000001">
    <property type="protein sequence ID" value="DAD21412.1"/>
    <property type="molecule type" value="Genomic_DNA"/>
</dbReference>
<gene>
    <name evidence="1" type="ORF">HUJ06_022875</name>
</gene>